<dbReference type="InterPro" id="IPR001254">
    <property type="entry name" value="Trypsin_dom"/>
</dbReference>
<dbReference type="PRINTS" id="PR00722">
    <property type="entry name" value="CHYMOTRYPSIN"/>
</dbReference>
<evidence type="ECO:0000256" key="8">
    <source>
        <dbReference type="ARBA" id="ARBA00023157"/>
    </source>
</evidence>
<keyword evidence="3" id="KW-0645">Protease</keyword>
<dbReference type="STRING" id="7168.A0A182NP87"/>
<evidence type="ECO:0000256" key="6">
    <source>
        <dbReference type="ARBA" id="ARBA00022825"/>
    </source>
</evidence>
<dbReference type="PROSITE" id="PS00134">
    <property type="entry name" value="TRYPSIN_HIS"/>
    <property type="match status" value="1"/>
</dbReference>
<dbReference type="GO" id="GO:0004252">
    <property type="term" value="F:serine-type endopeptidase activity"/>
    <property type="evidence" value="ECO:0007669"/>
    <property type="project" value="InterPro"/>
</dbReference>
<evidence type="ECO:0000256" key="1">
    <source>
        <dbReference type="ARBA" id="ARBA00004613"/>
    </source>
</evidence>
<keyword evidence="6" id="KW-0720">Serine protease</keyword>
<sequence length="2048" mass="230551">MRCSKWISPLFQLLLCVSLTMGQDNPHLCGRRKMKTVYLIHNGADAKAGHWPWHAVIYQRSKDGDSNHSCGGSIIDHNTILTGSAIESAHCVNNQHGVISPEQLIMRVGLTSLSQPEEYSQEHFAREVIVHPGFDTRSLGNDIALVKLTQNITMSNYVQPVCLWTLDNDHDSIIGQNGTVVGFGTTENGDISNKLTQVFIGVAAPSTCIENDRSVFGTNLTSDMFCGMSQQGVSACTGDAGGGMFFEMEGIWYIRGIVSFGTSSNSGSSSICDSAKYTTFTDVAKYVEWIQQNVDYPVSANEPTLGGDYEEMLKLFDLTTCGLASETSIANGVRWTLPWLGFVGVYRSSKNPFDKTCAVTLLNKWYAVGPAHCFQNDGLERQVLFGSDKEVTDPECQKENSTCLGFAQVLQIQRVIIHPNYNSSNIVDNIALIELLSPADTSQPNVRPICLPIADTLRKNETNGLTVASHSSVDNSYRSQPVQYVDSNECTTEFGKLQFELTLKDKRLCAKMASEDAQNCEQLKAGTPLQDLRRNGEREQYFLRGFDLFGKSCSSSTPSVYNNVTTYLDWMLYNMKHDLQEQNEVEEQPVDNSSLELAWTKSLPVMDQIKLRLFNADSCGITTFNNETSVERTFYPWMGFLMSHRNMMSKSVYIESVVVLISEWYAIAPAHIVRNVASWRFIILGHLTPLLIVSCEKMPCDHLFQKLEIRNIILHPRYTSDPLSHDIALIEFMTPANLTHRYIKPICLPLTELTRHGKPLEFNVLPSKNYDHELEYVSLLNPANCQERFAQQGLLINQQALPQCAYSTDNGKNVLKSGALLQVQSLFGGRKKFFLKGINTQNDAFGKKYQDLPYLFTDTDLHLEWIVKNVNINHPNISTTNVEESTLVDSRPVEYRPNKTLYNMTSCGTFPKLNDPSVKLYSPWLGFVSFAPDFTDLICITALINEWYAVGPAHILHEVTTEIQIKLGSIIDPDDVCTDEDEGTIVCDPALRRIKVEKMIVHPQFNKADRSNNILLLKLSKPANMPELSPVCLPADESIRRYQISEMKAHFLNLNTLNYVSKKLDKNSYISPTDCQQRWDRLALNYNIANTSICVLHQQALNNDCVPTLPGFPMYSVQTLNGIKRHVLRGFAQAWPDICSEYYPIIYTDIAWTISLIQMAFCLSLAIAQNNPHQCGRRKVKTVYLIHNGVDAKAGHWPWHAAIYHKSMKDFEYACGGSIIDHNTILTAAHCVYIQSGVIHRTKIMVRVGLSSLKQPGQYYQEHYVKDIQLHTNFTGGRVVHDIALIKLTRSITMSKYVQPVCLWTLDDNKASIKGRNGTVVGFGITENGNVSNELKQALIGVVDPITCIENDRGVFGNLLTKDMICGRGAYGVTACKGDSGGGMFFEVGGKWYVRGIVSFIPLETSGSSQICDSIKYTAFTDVAKYLSWIEKFVDPRILTPESDDFVVDYEEKLKLFDLTTCGLPSETSIANGVQWTLPWLGFAGVYRASDNTLDERCAVTLLNEWYAVGPAHCFQNDGLERKVVFGGNTKSIDPECTIRNRKSACASSPQVLQIQRVIIHPKYNSSNIVDNIALIELLSPVDTSQPNVRPICLPIVDILRQTKINGFTVASHSSLDNSYRSLPVQYVDSNECVATMKKLQFTLTLEYNRFCAKMSPKDAQNCVQLKAGTPLQDLRRNGEREQYFLRGFDLFGRSCSSLTVYNNVTAYLDWILYNMKHDLQEQNVAEEQPADNSSLELAWTKSLPVTDRKRLGLFNADSCGITTFNNETSVERTFYPWMGFLMSHRNMMSKSVYIESVVVLISEWYAIAPAHIIRNVASCIIDPDDYCTDEAEGTIVCDPALRRIKIEKMIVHPLFNKADRSNNILLLKLSKPANMPELSPVCLPADESIRRYQISEMKAHFLNLNTLNYVSKKLDKNSYISPTDCQQRWDRLALNYNIANTSICVLHQQALNNDCVPTLPGFPMYSVQTLNGVKRHVLRGFAQAWPDICSEYYPIIYTDVAVHLDWMLKTMDESDRSVTVNRLLETDDEQEEQPKLEYDLREKLIFV</sequence>
<keyword evidence="7" id="KW-0865">Zymogen</keyword>
<keyword evidence="13" id="KW-1185">Reference proteome</keyword>
<feature type="domain" description="Peptidase S1" evidence="11">
    <location>
        <begin position="1764"/>
        <end position="2013"/>
    </location>
</feature>
<feature type="signal peptide" evidence="10">
    <location>
        <begin position="1"/>
        <end position="22"/>
    </location>
</feature>
<keyword evidence="4 10" id="KW-0732">Signal</keyword>
<keyword evidence="2" id="KW-0964">Secreted</keyword>
<dbReference type="PANTHER" id="PTHR24260:SF136">
    <property type="entry name" value="GH08193P-RELATED"/>
    <property type="match status" value="1"/>
</dbReference>
<evidence type="ECO:0000256" key="10">
    <source>
        <dbReference type="SAM" id="SignalP"/>
    </source>
</evidence>
<evidence type="ECO:0000256" key="3">
    <source>
        <dbReference type="ARBA" id="ARBA00022670"/>
    </source>
</evidence>
<dbReference type="VEuPathDB" id="VectorBase:ADIR009472"/>
<dbReference type="InterPro" id="IPR051333">
    <property type="entry name" value="CLIP_Serine_Protease"/>
</dbReference>
<keyword evidence="5" id="KW-0378">Hydrolase</keyword>
<dbReference type="EnsemblMetazoa" id="ADIR009472-RA">
    <property type="protein sequence ID" value="ADIR009472-PA"/>
    <property type="gene ID" value="ADIR009472"/>
</dbReference>
<comment type="subcellular location">
    <subcellularLocation>
        <location evidence="1">Secreted</location>
    </subcellularLocation>
</comment>
<dbReference type="InterPro" id="IPR043504">
    <property type="entry name" value="Peptidase_S1_PA_chymotrypsin"/>
</dbReference>
<accession>A0A182NP87</accession>
<dbReference type="InterPro" id="IPR018114">
    <property type="entry name" value="TRYPSIN_HIS"/>
</dbReference>
<organism evidence="12 13">
    <name type="scientific">Anopheles dirus</name>
    <dbReference type="NCBI Taxonomy" id="7168"/>
    <lineage>
        <taxon>Eukaryota</taxon>
        <taxon>Metazoa</taxon>
        <taxon>Ecdysozoa</taxon>
        <taxon>Arthropoda</taxon>
        <taxon>Hexapoda</taxon>
        <taxon>Insecta</taxon>
        <taxon>Pterygota</taxon>
        <taxon>Neoptera</taxon>
        <taxon>Endopterygota</taxon>
        <taxon>Diptera</taxon>
        <taxon>Nematocera</taxon>
        <taxon>Culicoidea</taxon>
        <taxon>Culicidae</taxon>
        <taxon>Anophelinae</taxon>
        <taxon>Anopheles</taxon>
    </lineage>
</organism>
<evidence type="ECO:0000256" key="4">
    <source>
        <dbReference type="ARBA" id="ARBA00022729"/>
    </source>
</evidence>
<dbReference type="GO" id="GO:0006508">
    <property type="term" value="P:proteolysis"/>
    <property type="evidence" value="ECO:0007669"/>
    <property type="project" value="UniProtKB-KW"/>
</dbReference>
<dbReference type="InterPro" id="IPR009003">
    <property type="entry name" value="Peptidase_S1_PA"/>
</dbReference>
<dbReference type="Gene3D" id="2.40.10.10">
    <property type="entry name" value="Trypsin-like serine proteases"/>
    <property type="match status" value="9"/>
</dbReference>
<dbReference type="InterPro" id="IPR001314">
    <property type="entry name" value="Peptidase_S1A"/>
</dbReference>
<dbReference type="CDD" id="cd00190">
    <property type="entry name" value="Tryp_SPc"/>
    <property type="match status" value="2"/>
</dbReference>
<dbReference type="GO" id="GO:0005576">
    <property type="term" value="C:extracellular region"/>
    <property type="evidence" value="ECO:0007669"/>
    <property type="project" value="UniProtKB-SubCell"/>
</dbReference>
<feature type="domain" description="Peptidase S1" evidence="11">
    <location>
        <begin position="1186"/>
        <end position="1435"/>
    </location>
</feature>
<feature type="chain" id="PRO_5008130223" description="Peptidase S1 domain-containing protein" evidence="10">
    <location>
        <begin position="23"/>
        <end position="2048"/>
    </location>
</feature>
<keyword evidence="8" id="KW-1015">Disulfide bond</keyword>
<dbReference type="SMART" id="SM00020">
    <property type="entry name" value="Tryp_SPc"/>
    <property type="match status" value="4"/>
</dbReference>
<evidence type="ECO:0000259" key="11">
    <source>
        <dbReference type="PROSITE" id="PS50240"/>
    </source>
</evidence>
<dbReference type="PROSITE" id="PS50240">
    <property type="entry name" value="TRYPSIN_DOM"/>
    <property type="match status" value="7"/>
</dbReference>
<dbReference type="Proteomes" id="UP000075884">
    <property type="component" value="Unassembled WGS sequence"/>
</dbReference>
<protein>
    <recommendedName>
        <fullName evidence="11">Peptidase S1 domain-containing protein</fullName>
    </recommendedName>
</protein>
<feature type="domain" description="Peptidase S1" evidence="11">
    <location>
        <begin position="923"/>
        <end position="1158"/>
    </location>
</feature>
<evidence type="ECO:0000313" key="13">
    <source>
        <dbReference type="Proteomes" id="UP000075884"/>
    </source>
</evidence>
<feature type="domain" description="Peptidase S1" evidence="11">
    <location>
        <begin position="623"/>
        <end position="871"/>
    </location>
</feature>
<feature type="domain" description="Peptidase S1" evidence="11">
    <location>
        <begin position="329"/>
        <end position="576"/>
    </location>
</feature>
<feature type="domain" description="Peptidase S1" evidence="11">
    <location>
        <begin position="1470"/>
        <end position="1717"/>
    </location>
</feature>
<dbReference type="PANTHER" id="PTHR24260">
    <property type="match status" value="1"/>
</dbReference>
<evidence type="ECO:0000256" key="5">
    <source>
        <dbReference type="ARBA" id="ARBA00022801"/>
    </source>
</evidence>
<reference evidence="12" key="2">
    <citation type="submission" date="2020-05" db="UniProtKB">
        <authorList>
            <consortium name="EnsemblMetazoa"/>
        </authorList>
    </citation>
    <scope>IDENTIFICATION</scope>
    <source>
        <strain evidence="12">WRAIR2</strain>
    </source>
</reference>
<evidence type="ECO:0000256" key="9">
    <source>
        <dbReference type="ARBA" id="ARBA00024195"/>
    </source>
</evidence>
<comment type="similarity">
    <text evidence="9">Belongs to the peptidase S1 family. CLIP subfamily.</text>
</comment>
<dbReference type="FunFam" id="2.40.10.10:FF:000146">
    <property type="entry name" value="Serine protease 53"/>
    <property type="match status" value="1"/>
</dbReference>
<dbReference type="SUPFAM" id="SSF50494">
    <property type="entry name" value="Trypsin-like serine proteases"/>
    <property type="match status" value="7"/>
</dbReference>
<evidence type="ECO:0000256" key="7">
    <source>
        <dbReference type="ARBA" id="ARBA00023145"/>
    </source>
</evidence>
<proteinExistence type="inferred from homology"/>
<evidence type="ECO:0000256" key="2">
    <source>
        <dbReference type="ARBA" id="ARBA00022525"/>
    </source>
</evidence>
<dbReference type="FunFam" id="2.40.10.10:FF:000068">
    <property type="entry name" value="transmembrane protease serine 2"/>
    <property type="match status" value="1"/>
</dbReference>
<name>A0A182NP87_9DIPT</name>
<reference evidence="13" key="1">
    <citation type="submission" date="2013-03" db="EMBL/GenBank/DDBJ databases">
        <title>The Genome Sequence of Anopheles dirus WRAIR2.</title>
        <authorList>
            <consortium name="The Broad Institute Genomics Platform"/>
            <person name="Neafsey D.E."/>
            <person name="Walton C."/>
            <person name="Walker B."/>
            <person name="Young S.K."/>
            <person name="Zeng Q."/>
            <person name="Gargeya S."/>
            <person name="Fitzgerald M."/>
            <person name="Haas B."/>
            <person name="Abouelleil A."/>
            <person name="Allen A.W."/>
            <person name="Alvarado L."/>
            <person name="Arachchi H.M."/>
            <person name="Berlin A.M."/>
            <person name="Chapman S.B."/>
            <person name="Gainer-Dewar J."/>
            <person name="Goldberg J."/>
            <person name="Griggs A."/>
            <person name="Gujja S."/>
            <person name="Hansen M."/>
            <person name="Howarth C."/>
            <person name="Imamovic A."/>
            <person name="Ireland A."/>
            <person name="Larimer J."/>
            <person name="McCowan C."/>
            <person name="Murphy C."/>
            <person name="Pearson M."/>
            <person name="Poon T.W."/>
            <person name="Priest M."/>
            <person name="Roberts A."/>
            <person name="Saif S."/>
            <person name="Shea T."/>
            <person name="Sisk P."/>
            <person name="Sykes S."/>
            <person name="Wortman J."/>
            <person name="Nusbaum C."/>
            <person name="Birren B."/>
        </authorList>
    </citation>
    <scope>NUCLEOTIDE SEQUENCE [LARGE SCALE GENOMIC DNA]</scope>
    <source>
        <strain evidence="13">WRAIR2</strain>
    </source>
</reference>
<evidence type="ECO:0000313" key="12">
    <source>
        <dbReference type="EnsemblMetazoa" id="ADIR009472-PA"/>
    </source>
</evidence>
<dbReference type="Pfam" id="PF00089">
    <property type="entry name" value="Trypsin"/>
    <property type="match status" value="6"/>
</dbReference>
<feature type="domain" description="Peptidase S1" evidence="11">
    <location>
        <begin position="40"/>
        <end position="295"/>
    </location>
</feature>